<organism evidence="2 3">
    <name type="scientific">Rhodococcus kronopolitis</name>
    <dbReference type="NCBI Taxonomy" id="1460226"/>
    <lineage>
        <taxon>Bacteria</taxon>
        <taxon>Bacillati</taxon>
        <taxon>Actinomycetota</taxon>
        <taxon>Actinomycetes</taxon>
        <taxon>Mycobacteriales</taxon>
        <taxon>Nocardiaceae</taxon>
        <taxon>Rhodococcus</taxon>
    </lineage>
</organism>
<name>A0ABV9FVM3_9NOCA</name>
<protein>
    <submittedName>
        <fullName evidence="2">BPL-N domain-containing protein</fullName>
    </submittedName>
</protein>
<dbReference type="InterPro" id="IPR019197">
    <property type="entry name" value="Biotin-prot_ligase_N"/>
</dbReference>
<dbReference type="InterPro" id="IPR029062">
    <property type="entry name" value="Class_I_gatase-like"/>
</dbReference>
<dbReference type="PROSITE" id="PS51318">
    <property type="entry name" value="TAT"/>
    <property type="match status" value="1"/>
</dbReference>
<feature type="domain" description="Biotin-protein ligase N-terminal" evidence="1">
    <location>
        <begin position="95"/>
        <end position="147"/>
    </location>
</feature>
<reference evidence="3" key="1">
    <citation type="journal article" date="2019" name="Int. J. Syst. Evol. Microbiol.">
        <title>The Global Catalogue of Microorganisms (GCM) 10K type strain sequencing project: providing services to taxonomists for standard genome sequencing and annotation.</title>
        <authorList>
            <consortium name="The Broad Institute Genomics Platform"/>
            <consortium name="The Broad Institute Genome Sequencing Center for Infectious Disease"/>
            <person name="Wu L."/>
            <person name="Ma J."/>
        </authorList>
    </citation>
    <scope>NUCLEOTIDE SEQUENCE [LARGE SCALE GENOMIC DNA]</scope>
    <source>
        <strain evidence="3">CCUG 54520</strain>
    </source>
</reference>
<dbReference type="InterPro" id="IPR006311">
    <property type="entry name" value="TAT_signal"/>
</dbReference>
<proteinExistence type="predicted"/>
<dbReference type="EMBL" id="JBHSFO010000005">
    <property type="protein sequence ID" value="MFC4604597.1"/>
    <property type="molecule type" value="Genomic_DNA"/>
</dbReference>
<comment type="caution">
    <text evidence="2">The sequence shown here is derived from an EMBL/GenBank/DDBJ whole genome shotgun (WGS) entry which is preliminary data.</text>
</comment>
<keyword evidence="3" id="KW-1185">Reference proteome</keyword>
<evidence type="ECO:0000313" key="2">
    <source>
        <dbReference type="EMBL" id="MFC4604597.1"/>
    </source>
</evidence>
<dbReference type="SUPFAM" id="SSF52317">
    <property type="entry name" value="Class I glutamine amidotransferase-like"/>
    <property type="match status" value="1"/>
</dbReference>
<dbReference type="Pfam" id="PF09825">
    <property type="entry name" value="BPL_N"/>
    <property type="match status" value="1"/>
</dbReference>
<sequence>MIDRRRLLLGAAGAGLLAGTAGLSPAVAQSSGALPPRLSVGEPPLPLALVYRGPASVPGCPESVATLLQTSPRPFRTAFVGPKEPLKITRAVLDTATVYAQPGGGSLSSAWSVMQPHANVIRNWVSGGGNYLGFCLGGYLAGATPGFNLLPGDTWQYITASNATVKTTAATRITVKWRGVERTLFFQDGPAFALNRNHTAQVLATYAGGQPAAVVADYAAGRVGVVGPHPEAHAGWFRADGVSPTNAIHPELGHDLIETTVYG</sequence>
<dbReference type="RefSeq" id="WP_378417517.1">
    <property type="nucleotide sequence ID" value="NZ_JBHSFO010000005.1"/>
</dbReference>
<dbReference type="Proteomes" id="UP001595914">
    <property type="component" value="Unassembled WGS sequence"/>
</dbReference>
<accession>A0ABV9FVM3</accession>
<gene>
    <name evidence="2" type="ORF">ACFO6S_12950</name>
</gene>
<evidence type="ECO:0000313" key="3">
    <source>
        <dbReference type="Proteomes" id="UP001595914"/>
    </source>
</evidence>
<evidence type="ECO:0000259" key="1">
    <source>
        <dbReference type="Pfam" id="PF09825"/>
    </source>
</evidence>